<dbReference type="PROSITE" id="PS51419">
    <property type="entry name" value="RAB"/>
    <property type="match status" value="1"/>
</dbReference>
<dbReference type="GO" id="GO:0003924">
    <property type="term" value="F:GTPase activity"/>
    <property type="evidence" value="ECO:0007669"/>
    <property type="project" value="InterPro"/>
</dbReference>
<accession>A0A146K7K2</accession>
<dbReference type="GO" id="GO:0005525">
    <property type="term" value="F:GTP binding"/>
    <property type="evidence" value="ECO:0007669"/>
    <property type="project" value="InterPro"/>
</dbReference>
<dbReference type="PANTHER" id="PTHR47978">
    <property type="match status" value="1"/>
</dbReference>
<dbReference type="PRINTS" id="PR00449">
    <property type="entry name" value="RASTRNSFRMNG"/>
</dbReference>
<dbReference type="PROSITE" id="PS51421">
    <property type="entry name" value="RAS"/>
    <property type="match status" value="1"/>
</dbReference>
<proteinExistence type="predicted"/>
<dbReference type="CDD" id="cd00154">
    <property type="entry name" value="Rab"/>
    <property type="match status" value="1"/>
</dbReference>
<dbReference type="Pfam" id="PF00071">
    <property type="entry name" value="Ras"/>
    <property type="match status" value="1"/>
</dbReference>
<sequence>MFRSKTVMVGSISTGKSSLIHRLIDNQFDSNVTSTTGALYYKKSIKLSNADVQLNIWDTAGQETWCNSVGTAYYRGTDAVVFVYDVTQATSLQNIQKWYKNFIETETSKSHPMFLVGNKIDKPNTETPDSSVKQILQLLKIADDRHFRCSAKNGQNVKELFKLVAYTCCNECQLEVVEATENFVIQQPTEIKKKGGCC</sequence>
<dbReference type="FunFam" id="3.40.50.300:FF:001329">
    <property type="entry name" value="Small GTP-binding protein, putative"/>
    <property type="match status" value="1"/>
</dbReference>
<dbReference type="AlphaFoldDB" id="A0A146K7K2"/>
<dbReference type="SMART" id="SM00174">
    <property type="entry name" value="RHO"/>
    <property type="match status" value="1"/>
</dbReference>
<keyword evidence="1" id="KW-0547">Nucleotide-binding</keyword>
<dbReference type="InterPro" id="IPR005225">
    <property type="entry name" value="Small_GTP-bd"/>
</dbReference>
<protein>
    <submittedName>
        <fullName evidence="2">Rab-like protein</fullName>
    </submittedName>
</protein>
<reference evidence="2" key="1">
    <citation type="submission" date="2015-07" db="EMBL/GenBank/DDBJ databases">
        <title>Adaptation to a free-living lifestyle via gene acquisitions in the diplomonad Trepomonas sp. PC1.</title>
        <authorList>
            <person name="Xu F."/>
            <person name="Jerlstrom-Hultqvist J."/>
            <person name="Kolisko M."/>
            <person name="Simpson A.G.B."/>
            <person name="Roger A.J."/>
            <person name="Svard S.G."/>
            <person name="Andersson J.O."/>
        </authorList>
    </citation>
    <scope>NUCLEOTIDE SEQUENCE</scope>
    <source>
        <strain evidence="2">PC1</strain>
    </source>
</reference>
<evidence type="ECO:0000256" key="1">
    <source>
        <dbReference type="ARBA" id="ARBA00022741"/>
    </source>
</evidence>
<dbReference type="NCBIfam" id="TIGR00231">
    <property type="entry name" value="small_GTP"/>
    <property type="match status" value="1"/>
</dbReference>
<gene>
    <name evidence="2" type="ORF">TPC1_16771</name>
</gene>
<evidence type="ECO:0000313" key="2">
    <source>
        <dbReference type="EMBL" id="JAP91576.1"/>
    </source>
</evidence>
<dbReference type="EMBL" id="GDID01005030">
    <property type="protein sequence ID" value="JAP91576.1"/>
    <property type="molecule type" value="Transcribed_RNA"/>
</dbReference>
<organism evidence="2">
    <name type="scientific">Trepomonas sp. PC1</name>
    <dbReference type="NCBI Taxonomy" id="1076344"/>
    <lineage>
        <taxon>Eukaryota</taxon>
        <taxon>Metamonada</taxon>
        <taxon>Diplomonadida</taxon>
        <taxon>Hexamitidae</taxon>
        <taxon>Hexamitinae</taxon>
        <taxon>Trepomonas</taxon>
    </lineage>
</organism>
<name>A0A146K7K2_9EUKA</name>
<dbReference type="SMART" id="SM00175">
    <property type="entry name" value="RAB"/>
    <property type="match status" value="1"/>
</dbReference>
<dbReference type="SUPFAM" id="SSF52540">
    <property type="entry name" value="P-loop containing nucleoside triphosphate hydrolases"/>
    <property type="match status" value="1"/>
</dbReference>
<dbReference type="InterPro" id="IPR027417">
    <property type="entry name" value="P-loop_NTPase"/>
</dbReference>
<dbReference type="InterPro" id="IPR001806">
    <property type="entry name" value="Small_GTPase"/>
</dbReference>
<dbReference type="SMART" id="SM00173">
    <property type="entry name" value="RAS"/>
    <property type="match status" value="1"/>
</dbReference>
<dbReference type="Gene3D" id="3.40.50.300">
    <property type="entry name" value="P-loop containing nucleotide triphosphate hydrolases"/>
    <property type="match status" value="1"/>
</dbReference>